<keyword evidence="2 8" id="KW-0812">Transmembrane</keyword>
<feature type="transmembrane region" description="Helical" evidence="8">
    <location>
        <begin position="273"/>
        <end position="295"/>
    </location>
</feature>
<dbReference type="GO" id="GO:0008360">
    <property type="term" value="P:regulation of cell shape"/>
    <property type="evidence" value="ECO:0007669"/>
    <property type="project" value="UniProtKB-KW"/>
</dbReference>
<comment type="caution">
    <text evidence="9">The sequence shown here is derived from an EMBL/GenBank/DDBJ whole genome shotgun (WGS) entry which is preliminary data.</text>
</comment>
<feature type="transmembrane region" description="Helical" evidence="8">
    <location>
        <begin position="240"/>
        <end position="261"/>
    </location>
</feature>
<feature type="transmembrane region" description="Helical" evidence="8">
    <location>
        <begin position="404"/>
        <end position="431"/>
    </location>
</feature>
<dbReference type="NCBIfam" id="NF037961">
    <property type="entry name" value="RodA_shape"/>
    <property type="match status" value="2"/>
</dbReference>
<dbReference type="PANTHER" id="PTHR30474:SF1">
    <property type="entry name" value="PEPTIDOGLYCAN GLYCOSYLTRANSFERASE MRDB"/>
    <property type="match status" value="1"/>
</dbReference>
<gene>
    <name evidence="9" type="primary">rodA</name>
    <name evidence="9" type="ORF">H9Y05_08435</name>
</gene>
<feature type="transmembrane region" description="Helical" evidence="8">
    <location>
        <begin position="12"/>
        <end position="32"/>
    </location>
</feature>
<evidence type="ECO:0000256" key="7">
    <source>
        <dbReference type="ARBA" id="ARBA00033270"/>
    </source>
</evidence>
<dbReference type="RefSeq" id="WP_216714026.1">
    <property type="nucleotide sequence ID" value="NZ_JACVEL010000004.1"/>
</dbReference>
<dbReference type="Proteomes" id="UP000652681">
    <property type="component" value="Unassembled WGS sequence"/>
</dbReference>
<evidence type="ECO:0000313" key="10">
    <source>
        <dbReference type="Proteomes" id="UP000652681"/>
    </source>
</evidence>
<evidence type="ECO:0000313" key="9">
    <source>
        <dbReference type="EMBL" id="MBC9812493.1"/>
    </source>
</evidence>
<organism evidence="9 10">
    <name type="scientific">Taishania pollutisoli</name>
    <dbReference type="NCBI Taxonomy" id="2766479"/>
    <lineage>
        <taxon>Bacteria</taxon>
        <taxon>Pseudomonadati</taxon>
        <taxon>Bacteroidota</taxon>
        <taxon>Flavobacteriia</taxon>
        <taxon>Flavobacteriales</taxon>
        <taxon>Crocinitomicaceae</taxon>
        <taxon>Taishania</taxon>
    </lineage>
</organism>
<sequence>MRQGDKLTSNIDWPILLVYFLILGMGLMTVYSTAYDAEHPNILDFSMLYGRQVMWIGVSLFLGLVVFLIDSEIYRKFSIPIYIGTLMLLVVVLFTPPINGARAWLGVGSFGIQPAEFAKIGTAILLANYINRMNIKQQNVKNVLTCLAIIIIPMGLIILQPDAGTFVVFTSFFFVLYREGITFDPIVLSLINLIPGVKFKQTWIGTHFIPLLFIIVIISVVTLLLSKTTFDLAFVGLYELPSIFGIIAAYFIIGLLFYVVGRTIVGNRNKRRLLFIVILSFSIVSFLSASISTVFSHLKQHQKNRIELLLGLNEEDQRDGDDYNRNRAMTAVGSGGLTGKGYKKATLASVESNHVPESETDFIFCPFAEEWGFVGTSVLMGLYLFLLLRIVYIAERQRSVYNRVYAYSVGMILFYHFAINIGMNIGLAPVIGIPLPFFSYGGSSMMSFSAMFFILLKLDSQRRDTLF</sequence>
<feature type="transmembrane region" description="Helical" evidence="8">
    <location>
        <begin position="371"/>
        <end position="392"/>
    </location>
</feature>
<protein>
    <recommendedName>
        <fullName evidence="7">Cell wall polymerase</fullName>
    </recommendedName>
    <alternativeName>
        <fullName evidence="6">Peptidoglycan polymerase</fullName>
    </alternativeName>
</protein>
<evidence type="ECO:0000256" key="1">
    <source>
        <dbReference type="ARBA" id="ARBA00004141"/>
    </source>
</evidence>
<evidence type="ECO:0000256" key="5">
    <source>
        <dbReference type="ARBA" id="ARBA00023136"/>
    </source>
</evidence>
<dbReference type="GO" id="GO:0032153">
    <property type="term" value="C:cell division site"/>
    <property type="evidence" value="ECO:0007669"/>
    <property type="project" value="TreeGrafter"/>
</dbReference>
<evidence type="ECO:0000256" key="2">
    <source>
        <dbReference type="ARBA" id="ARBA00022692"/>
    </source>
</evidence>
<evidence type="ECO:0000256" key="6">
    <source>
        <dbReference type="ARBA" id="ARBA00032370"/>
    </source>
</evidence>
<feature type="transmembrane region" description="Helical" evidence="8">
    <location>
        <begin position="437"/>
        <end position="456"/>
    </location>
</feature>
<accession>A0A8J6PC95</accession>
<evidence type="ECO:0000256" key="4">
    <source>
        <dbReference type="ARBA" id="ARBA00022989"/>
    </source>
</evidence>
<dbReference type="GO" id="GO:0005886">
    <property type="term" value="C:plasma membrane"/>
    <property type="evidence" value="ECO:0007669"/>
    <property type="project" value="TreeGrafter"/>
</dbReference>
<dbReference type="PROSITE" id="PS00428">
    <property type="entry name" value="FTSW_RODA_SPOVE"/>
    <property type="match status" value="1"/>
</dbReference>
<feature type="transmembrane region" description="Helical" evidence="8">
    <location>
        <begin position="166"/>
        <end position="191"/>
    </location>
</feature>
<feature type="transmembrane region" description="Helical" evidence="8">
    <location>
        <begin position="203"/>
        <end position="225"/>
    </location>
</feature>
<dbReference type="Pfam" id="PF01098">
    <property type="entry name" value="FTSW_RODA_SPOVE"/>
    <property type="match status" value="2"/>
</dbReference>
<keyword evidence="3" id="KW-0133">Cell shape</keyword>
<dbReference type="InterPro" id="IPR018365">
    <property type="entry name" value="Cell_cycle_FtsW-rel_CS"/>
</dbReference>
<dbReference type="AlphaFoldDB" id="A0A8J6PC95"/>
<feature type="transmembrane region" description="Helical" evidence="8">
    <location>
        <begin position="110"/>
        <end position="130"/>
    </location>
</feature>
<name>A0A8J6PC95_9FLAO</name>
<dbReference type="EMBL" id="JACVEL010000004">
    <property type="protein sequence ID" value="MBC9812493.1"/>
    <property type="molecule type" value="Genomic_DNA"/>
</dbReference>
<comment type="subcellular location">
    <subcellularLocation>
        <location evidence="1">Membrane</location>
        <topology evidence="1">Multi-pass membrane protein</topology>
    </subcellularLocation>
</comment>
<dbReference type="InterPro" id="IPR001182">
    <property type="entry name" value="FtsW/RodA"/>
</dbReference>
<dbReference type="PANTHER" id="PTHR30474">
    <property type="entry name" value="CELL CYCLE PROTEIN"/>
    <property type="match status" value="1"/>
</dbReference>
<feature type="transmembrane region" description="Helical" evidence="8">
    <location>
        <begin position="81"/>
        <end position="98"/>
    </location>
</feature>
<evidence type="ECO:0000256" key="3">
    <source>
        <dbReference type="ARBA" id="ARBA00022960"/>
    </source>
</evidence>
<feature type="transmembrane region" description="Helical" evidence="8">
    <location>
        <begin position="142"/>
        <end position="160"/>
    </location>
</feature>
<keyword evidence="4 8" id="KW-1133">Transmembrane helix</keyword>
<keyword evidence="10" id="KW-1185">Reference proteome</keyword>
<evidence type="ECO:0000256" key="8">
    <source>
        <dbReference type="SAM" id="Phobius"/>
    </source>
</evidence>
<dbReference type="GO" id="GO:0015648">
    <property type="term" value="F:lipid-linked peptidoglycan transporter activity"/>
    <property type="evidence" value="ECO:0007669"/>
    <property type="project" value="TreeGrafter"/>
</dbReference>
<dbReference type="GO" id="GO:0051301">
    <property type="term" value="P:cell division"/>
    <property type="evidence" value="ECO:0007669"/>
    <property type="project" value="InterPro"/>
</dbReference>
<feature type="transmembrane region" description="Helical" evidence="8">
    <location>
        <begin position="52"/>
        <end position="69"/>
    </location>
</feature>
<reference evidence="9" key="1">
    <citation type="submission" date="2020-09" db="EMBL/GenBank/DDBJ databases">
        <title>Taishania pollutisoli gen. nov., sp. nov., Isolated from Tetrabromobisphenol A-Contaminated Soil.</title>
        <authorList>
            <person name="Chen Q."/>
        </authorList>
    </citation>
    <scope>NUCLEOTIDE SEQUENCE</scope>
    <source>
        <strain evidence="9">CZZ-1</strain>
    </source>
</reference>
<proteinExistence type="predicted"/>
<keyword evidence="5 8" id="KW-0472">Membrane</keyword>